<evidence type="ECO:0000256" key="11">
    <source>
        <dbReference type="SAM" id="MobiDB-lite"/>
    </source>
</evidence>
<dbReference type="PANTHER" id="PTHR21330:SF1">
    <property type="entry name" value="E3 SUMO-PROTEIN LIGASE NSE2"/>
    <property type="match status" value="1"/>
</dbReference>
<organism evidence="13 14">
    <name type="scientific">Plasmopara halstedii</name>
    <name type="common">Downy mildew of sunflower</name>
    <dbReference type="NCBI Taxonomy" id="4781"/>
    <lineage>
        <taxon>Eukaryota</taxon>
        <taxon>Sar</taxon>
        <taxon>Stramenopiles</taxon>
        <taxon>Oomycota</taxon>
        <taxon>Peronosporomycetes</taxon>
        <taxon>Peronosporales</taxon>
        <taxon>Peronosporaceae</taxon>
        <taxon>Plasmopara</taxon>
    </lineage>
</organism>
<dbReference type="STRING" id="4781.A0A0P1AT64"/>
<evidence type="ECO:0000256" key="7">
    <source>
        <dbReference type="ARBA" id="ARBA00022786"/>
    </source>
</evidence>
<evidence type="ECO:0000256" key="9">
    <source>
        <dbReference type="ARBA" id="ARBA00023242"/>
    </source>
</evidence>
<dbReference type="InterPro" id="IPR004181">
    <property type="entry name" value="Znf_MIZ"/>
</dbReference>
<dbReference type="OMA" id="TRSTICP"/>
<feature type="region of interest" description="Disordered" evidence="11">
    <location>
        <begin position="222"/>
        <end position="245"/>
    </location>
</feature>
<feature type="domain" description="SP-RING-type" evidence="12">
    <location>
        <begin position="136"/>
        <end position="220"/>
    </location>
</feature>
<dbReference type="AlphaFoldDB" id="A0A0P1AT64"/>
<dbReference type="GO" id="GO:0000724">
    <property type="term" value="P:double-strand break repair via homologous recombination"/>
    <property type="evidence" value="ECO:0007669"/>
    <property type="project" value="InterPro"/>
</dbReference>
<evidence type="ECO:0000256" key="6">
    <source>
        <dbReference type="ARBA" id="ARBA00022771"/>
    </source>
</evidence>
<dbReference type="GeneID" id="36395839"/>
<sequence length="245" mass="27704">MDTELEANIKQALPSALKMALYAAKKQHLEILKYAIEGVDSLCNNAAFLKDLDDQEHLQQLGETAKGFALLETQLTRYKTQLEKLEPFVETGKLDQTKINNVLKSALAKPRINATKHDFYKKFCDKAGIERAVDGDEDVLVQESESTRSTICPVTQMEMDDPLRNPSCGHTYSKKGIQAHLQRSKKCPVAGCPQELLLNNLERDVEMEVIIARRLSRHASEQQWSHDAVAMADEDEEDEEEYVVE</sequence>
<dbReference type="InterPro" id="IPR026846">
    <property type="entry name" value="Nse2(Mms21)"/>
</dbReference>
<dbReference type="GO" id="GO:0005634">
    <property type="term" value="C:nucleus"/>
    <property type="evidence" value="ECO:0007669"/>
    <property type="project" value="UniProtKB-SubCell"/>
</dbReference>
<dbReference type="GO" id="GO:0008270">
    <property type="term" value="F:zinc ion binding"/>
    <property type="evidence" value="ECO:0007669"/>
    <property type="project" value="UniProtKB-KW"/>
</dbReference>
<dbReference type="GO" id="GO:0016925">
    <property type="term" value="P:protein sumoylation"/>
    <property type="evidence" value="ECO:0007669"/>
    <property type="project" value="UniProtKB-UniPathway"/>
</dbReference>
<name>A0A0P1AT64_PLAHL</name>
<evidence type="ECO:0000256" key="1">
    <source>
        <dbReference type="ARBA" id="ARBA00004123"/>
    </source>
</evidence>
<dbReference type="InterPro" id="IPR013083">
    <property type="entry name" value="Znf_RING/FYVE/PHD"/>
</dbReference>
<proteinExistence type="inferred from homology"/>
<comment type="similarity">
    <text evidence="3">Belongs to the NSE2 family.</text>
</comment>
<dbReference type="SUPFAM" id="SSF57850">
    <property type="entry name" value="RING/U-box"/>
    <property type="match status" value="1"/>
</dbReference>
<evidence type="ECO:0000256" key="10">
    <source>
        <dbReference type="PROSITE-ProRule" id="PRU00452"/>
    </source>
</evidence>
<dbReference type="PANTHER" id="PTHR21330">
    <property type="entry name" value="E3 SUMO-PROTEIN LIGASE NSE2"/>
    <property type="match status" value="1"/>
</dbReference>
<evidence type="ECO:0000256" key="3">
    <source>
        <dbReference type="ARBA" id="ARBA00008212"/>
    </source>
</evidence>
<accession>A0A0P1AT64</accession>
<comment type="pathway">
    <text evidence="2">Protein modification; protein sumoylation.</text>
</comment>
<reference evidence="14" key="1">
    <citation type="submission" date="2014-09" db="EMBL/GenBank/DDBJ databases">
        <authorList>
            <person name="Sharma Rahul"/>
            <person name="Thines Marco"/>
        </authorList>
    </citation>
    <scope>NUCLEOTIDE SEQUENCE [LARGE SCALE GENOMIC DNA]</scope>
</reference>
<evidence type="ECO:0000256" key="2">
    <source>
        <dbReference type="ARBA" id="ARBA00004718"/>
    </source>
</evidence>
<dbReference type="Gene3D" id="3.30.40.10">
    <property type="entry name" value="Zinc/RING finger domain, C3HC4 (zinc finger)"/>
    <property type="match status" value="1"/>
</dbReference>
<dbReference type="Proteomes" id="UP000054928">
    <property type="component" value="Unassembled WGS sequence"/>
</dbReference>
<evidence type="ECO:0000259" key="12">
    <source>
        <dbReference type="PROSITE" id="PS51044"/>
    </source>
</evidence>
<keyword evidence="7" id="KW-0833">Ubl conjugation pathway</keyword>
<keyword evidence="8" id="KW-0862">Zinc</keyword>
<dbReference type="UniPathway" id="UPA00886"/>
<evidence type="ECO:0000256" key="4">
    <source>
        <dbReference type="ARBA" id="ARBA00022679"/>
    </source>
</evidence>
<evidence type="ECO:0000313" key="13">
    <source>
        <dbReference type="EMBL" id="CEG44416.1"/>
    </source>
</evidence>
<keyword evidence="13" id="KW-0436">Ligase</keyword>
<dbReference type="GO" id="GO:0030915">
    <property type="term" value="C:Smc5-Smc6 complex"/>
    <property type="evidence" value="ECO:0007669"/>
    <property type="project" value="InterPro"/>
</dbReference>
<evidence type="ECO:0000256" key="5">
    <source>
        <dbReference type="ARBA" id="ARBA00022723"/>
    </source>
</evidence>
<dbReference type="OrthoDB" id="26899at2759"/>
<keyword evidence="5" id="KW-0479">Metal-binding</keyword>
<comment type="subcellular location">
    <subcellularLocation>
        <location evidence="1">Nucleus</location>
    </subcellularLocation>
</comment>
<dbReference type="PROSITE" id="PS51044">
    <property type="entry name" value="ZF_SP_RING"/>
    <property type="match status" value="1"/>
</dbReference>
<dbReference type="EMBL" id="CCYD01001204">
    <property type="protein sequence ID" value="CEG44416.1"/>
    <property type="molecule type" value="Genomic_DNA"/>
</dbReference>
<protein>
    <submittedName>
        <fullName evidence="13">E3 sumo-protein ligase nse2</fullName>
    </submittedName>
</protein>
<keyword evidence="4" id="KW-0808">Transferase</keyword>
<feature type="compositionally biased region" description="Acidic residues" evidence="11">
    <location>
        <begin position="232"/>
        <end position="245"/>
    </location>
</feature>
<evidence type="ECO:0000313" key="14">
    <source>
        <dbReference type="Proteomes" id="UP000054928"/>
    </source>
</evidence>
<keyword evidence="6 10" id="KW-0863">Zinc-finger</keyword>
<keyword evidence="14" id="KW-1185">Reference proteome</keyword>
<keyword evidence="9" id="KW-0539">Nucleus</keyword>
<evidence type="ECO:0000256" key="8">
    <source>
        <dbReference type="ARBA" id="ARBA00022833"/>
    </source>
</evidence>
<dbReference type="GO" id="GO:0016874">
    <property type="term" value="F:ligase activity"/>
    <property type="evidence" value="ECO:0007669"/>
    <property type="project" value="UniProtKB-KW"/>
</dbReference>
<dbReference type="GO" id="GO:0061665">
    <property type="term" value="F:SUMO ligase activity"/>
    <property type="evidence" value="ECO:0007669"/>
    <property type="project" value="TreeGrafter"/>
</dbReference>
<dbReference type="CDD" id="cd16651">
    <property type="entry name" value="SPL-RING_NSE2"/>
    <property type="match status" value="1"/>
</dbReference>
<dbReference type="RefSeq" id="XP_024580785.1">
    <property type="nucleotide sequence ID" value="XM_024730516.1"/>
</dbReference>
<dbReference type="Pfam" id="PF11789">
    <property type="entry name" value="zf-Nse"/>
    <property type="match status" value="1"/>
</dbReference>